<comment type="caution">
    <text evidence="1">The sequence shown here is derived from an EMBL/GenBank/DDBJ whole genome shotgun (WGS) entry which is preliminary data.</text>
</comment>
<evidence type="ECO:0000313" key="1">
    <source>
        <dbReference type="EMBL" id="KKK87963.1"/>
    </source>
</evidence>
<gene>
    <name evidence="1" type="ORF">LCGC14_2747980</name>
</gene>
<reference evidence="1" key="1">
    <citation type="journal article" date="2015" name="Nature">
        <title>Complex archaea that bridge the gap between prokaryotes and eukaryotes.</title>
        <authorList>
            <person name="Spang A."/>
            <person name="Saw J.H."/>
            <person name="Jorgensen S.L."/>
            <person name="Zaremba-Niedzwiedzka K."/>
            <person name="Martijn J."/>
            <person name="Lind A.E."/>
            <person name="van Eijk R."/>
            <person name="Schleper C."/>
            <person name="Guy L."/>
            <person name="Ettema T.J."/>
        </authorList>
    </citation>
    <scope>NUCLEOTIDE SEQUENCE</scope>
</reference>
<sequence>VVSLPEDVVNSFGGNGADKTIVGHSINSVYGYVADGLFQNQGEIDAHAAQSGAGLGRVRWQDLDGNGVIDENDQTFFADTDPDFMYGLNMNFKYKNWDFTMFWQGVEGGQIRNGWRGFTDFTSLNIGSNYGGRVLDAWSINNTDTNVPALTTIDNNGEGRQSSLFWEDGTYLKLRNLSIGYSPDEQWLSQFGISSARIYLQGSNLLTITPSGTLSQDPETPDGTFPIPRRITLGVNLSF</sequence>
<accession>A0A0F8Z2S3</accession>
<dbReference type="EMBL" id="LAZR01050170">
    <property type="protein sequence ID" value="KKK87963.1"/>
    <property type="molecule type" value="Genomic_DNA"/>
</dbReference>
<dbReference type="AlphaFoldDB" id="A0A0F8Z2S3"/>
<organism evidence="1">
    <name type="scientific">marine sediment metagenome</name>
    <dbReference type="NCBI Taxonomy" id="412755"/>
    <lineage>
        <taxon>unclassified sequences</taxon>
        <taxon>metagenomes</taxon>
        <taxon>ecological metagenomes</taxon>
    </lineage>
</organism>
<name>A0A0F8Z2S3_9ZZZZ</name>
<dbReference type="SUPFAM" id="SSF56935">
    <property type="entry name" value="Porins"/>
    <property type="match status" value="1"/>
</dbReference>
<protein>
    <recommendedName>
        <fullName evidence="2">TonB-dependent receptor-like beta-barrel domain-containing protein</fullName>
    </recommendedName>
</protein>
<feature type="non-terminal residue" evidence="1">
    <location>
        <position position="1"/>
    </location>
</feature>
<proteinExistence type="predicted"/>
<evidence type="ECO:0008006" key="2">
    <source>
        <dbReference type="Google" id="ProtNLM"/>
    </source>
</evidence>